<accession>A0A517LGP8</accession>
<reference evidence="2 3" key="1">
    <citation type="submission" date="2019-07" db="EMBL/GenBank/DDBJ databases">
        <title>Finished genome of Venturia effusa.</title>
        <authorList>
            <person name="Young C.A."/>
            <person name="Cox M.P."/>
            <person name="Ganley A.R.D."/>
            <person name="David W.J."/>
        </authorList>
    </citation>
    <scope>NUCLEOTIDE SEQUENCE [LARGE SCALE GENOMIC DNA]</scope>
    <source>
        <strain evidence="3">albino</strain>
    </source>
</reference>
<dbReference type="AlphaFoldDB" id="A0A517LGP8"/>
<proteinExistence type="predicted"/>
<evidence type="ECO:0000313" key="2">
    <source>
        <dbReference type="EMBL" id="QDS74789.1"/>
    </source>
</evidence>
<dbReference type="EMBL" id="CP042196">
    <property type="protein sequence ID" value="QDS74789.1"/>
    <property type="molecule type" value="Genomic_DNA"/>
</dbReference>
<protein>
    <recommendedName>
        <fullName evidence="1">Phage tail collar domain-containing protein</fullName>
    </recommendedName>
</protein>
<evidence type="ECO:0000313" key="3">
    <source>
        <dbReference type="Proteomes" id="UP000316270"/>
    </source>
</evidence>
<dbReference type="Pfam" id="PF07484">
    <property type="entry name" value="Collar"/>
    <property type="match status" value="1"/>
</dbReference>
<dbReference type="Proteomes" id="UP000316270">
    <property type="component" value="Chromosome 12"/>
</dbReference>
<dbReference type="OrthoDB" id="3493401at2759"/>
<dbReference type="Gene3D" id="3.90.1340.10">
    <property type="entry name" value="Phage tail collar domain"/>
    <property type="match status" value="1"/>
</dbReference>
<dbReference type="SUPFAM" id="SSF88874">
    <property type="entry name" value="Receptor-binding domain of short tail fibre protein gp12"/>
    <property type="match status" value="1"/>
</dbReference>
<evidence type="ECO:0000259" key="1">
    <source>
        <dbReference type="Pfam" id="PF07484"/>
    </source>
</evidence>
<feature type="domain" description="Phage tail collar" evidence="1">
    <location>
        <begin position="196"/>
        <end position="255"/>
    </location>
</feature>
<organism evidence="2 3">
    <name type="scientific">Venturia effusa</name>
    <dbReference type="NCBI Taxonomy" id="50376"/>
    <lineage>
        <taxon>Eukaryota</taxon>
        <taxon>Fungi</taxon>
        <taxon>Dikarya</taxon>
        <taxon>Ascomycota</taxon>
        <taxon>Pezizomycotina</taxon>
        <taxon>Dothideomycetes</taxon>
        <taxon>Pleosporomycetidae</taxon>
        <taxon>Venturiales</taxon>
        <taxon>Venturiaceae</taxon>
        <taxon>Venturia</taxon>
    </lineage>
</organism>
<gene>
    <name evidence="2" type="ORF">FKW77_002014</name>
</gene>
<name>A0A517LGP8_9PEZI</name>
<dbReference type="InterPro" id="IPR037053">
    <property type="entry name" value="Phage_tail_collar_dom_sf"/>
</dbReference>
<keyword evidence="3" id="KW-1185">Reference proteome</keyword>
<dbReference type="InterPro" id="IPR011083">
    <property type="entry name" value="Phage_tail_collar_dom"/>
</dbReference>
<sequence length="362" mass="39145">MLIKENDTSPCSTSITIHRLETASRPSEVPIGTIVPFVYNVANDWTDDILPANWACRVAVATVDVPALRKHHGDRFRPTDAADAQKNQLFVPNLEGKFVRGHTPELDINFPALGPLNDPDAATRMPVSNGLGNGIGSCQAASTRYRNPKIVIDNFSNGKIGSTQTSGSHDLTWGDFSTVNFMITSQVHGPIVVPIGTIIAMPGSGPIDEHYWQPCNGSTANRTMYPDLAAVLGDLWGKPANAQEFFFPDLRGKFLRGADLNGAPQGDPDWQNRIPSALSGVKTGVGSKQNWATALPQVGLNLNLSYPTKVIENSAADRANILTMAPGTTYKQPDMRNFTLSADWDAETAPTNMTVGFYIRAL</sequence>